<dbReference type="AlphaFoldDB" id="A0A443SP93"/>
<sequence length="320" mass="36816">MSHLKTIFVISGIILALIVYSKISISSETNELTICENGFFRLDEMSDCHPLLNCKHVQNVTLLSHLGQGAVKDVFLAKWHFVYIALLKLRNNLFKEDFNHNLLMLKSLGKSRFIPTLVGYCEKKNIVLTQYYPYGNALNFPFILQKLSSFDSNICFKFCVSFLKVINFLHNSPNGVRVMCDSNSLEKLLSQFLITSDLNLVANDLDALPVVRGDGIKCGHREIKGNFVAPEQLWPFPEKHFNDSEMPFYNEKVDIWKIPDVCNWFLSFCNTSEQLKKEINIIHFKCKSRDAKLRPTASEVLRLYKKIAVTFKIDNFIVDD</sequence>
<dbReference type="Proteomes" id="UP000288716">
    <property type="component" value="Unassembled WGS sequence"/>
</dbReference>
<dbReference type="GO" id="GO:0019200">
    <property type="term" value="F:carbohydrate kinase activity"/>
    <property type="evidence" value="ECO:0007669"/>
    <property type="project" value="InterPro"/>
</dbReference>
<feature type="signal peptide" evidence="9">
    <location>
        <begin position="1"/>
        <end position="16"/>
    </location>
</feature>
<organism evidence="10 11">
    <name type="scientific">Leptotrombidium deliense</name>
    <dbReference type="NCBI Taxonomy" id="299467"/>
    <lineage>
        <taxon>Eukaryota</taxon>
        <taxon>Metazoa</taxon>
        <taxon>Ecdysozoa</taxon>
        <taxon>Arthropoda</taxon>
        <taxon>Chelicerata</taxon>
        <taxon>Arachnida</taxon>
        <taxon>Acari</taxon>
        <taxon>Acariformes</taxon>
        <taxon>Trombidiformes</taxon>
        <taxon>Prostigmata</taxon>
        <taxon>Anystina</taxon>
        <taxon>Parasitengona</taxon>
        <taxon>Trombiculoidea</taxon>
        <taxon>Trombiculidae</taxon>
        <taxon>Leptotrombidium</taxon>
    </lineage>
</organism>
<dbReference type="GO" id="GO:0006493">
    <property type="term" value="P:protein O-linked glycosylation"/>
    <property type="evidence" value="ECO:0007669"/>
    <property type="project" value="InterPro"/>
</dbReference>
<evidence type="ECO:0000256" key="2">
    <source>
        <dbReference type="ARBA" id="ARBA00022692"/>
    </source>
</evidence>
<evidence type="ECO:0000256" key="7">
    <source>
        <dbReference type="ARBA" id="ARBA00023136"/>
    </source>
</evidence>
<evidence type="ECO:0000256" key="5">
    <source>
        <dbReference type="ARBA" id="ARBA00022840"/>
    </source>
</evidence>
<keyword evidence="5" id="KW-0067">ATP-binding</keyword>
<reference evidence="10 11" key="1">
    <citation type="journal article" date="2018" name="Gigascience">
        <title>Genomes of trombidid mites reveal novel predicted allergens and laterally-transferred genes associated with secondary metabolism.</title>
        <authorList>
            <person name="Dong X."/>
            <person name="Chaisiri K."/>
            <person name="Xia D."/>
            <person name="Armstrong S.D."/>
            <person name="Fang Y."/>
            <person name="Donnelly M.J."/>
            <person name="Kadowaki T."/>
            <person name="McGarry J.W."/>
            <person name="Darby A.C."/>
            <person name="Makepeace B.L."/>
        </authorList>
    </citation>
    <scope>NUCLEOTIDE SEQUENCE [LARGE SCALE GENOMIC DNA]</scope>
    <source>
        <strain evidence="10">UoL-UT</strain>
    </source>
</reference>
<dbReference type="InterPro" id="IPR011009">
    <property type="entry name" value="Kinase-like_dom_sf"/>
</dbReference>
<dbReference type="OrthoDB" id="4062651at2759"/>
<proteinExistence type="predicted"/>
<keyword evidence="1" id="KW-0808">Transferase</keyword>
<keyword evidence="11" id="KW-1185">Reference proteome</keyword>
<keyword evidence="4 10" id="KW-0418">Kinase</keyword>
<comment type="caution">
    <text evidence="10">The sequence shown here is derived from an EMBL/GenBank/DDBJ whole genome shotgun (WGS) entry which is preliminary data.</text>
</comment>
<dbReference type="EMBL" id="NCKV01000974">
    <property type="protein sequence ID" value="RWS29302.1"/>
    <property type="molecule type" value="Genomic_DNA"/>
</dbReference>
<protein>
    <submittedName>
        <fullName evidence="10">Protein O-mannose kinase-like protein</fullName>
    </submittedName>
</protein>
<evidence type="ECO:0000313" key="11">
    <source>
        <dbReference type="Proteomes" id="UP000288716"/>
    </source>
</evidence>
<gene>
    <name evidence="10" type="ORF">B4U80_00429</name>
</gene>
<accession>A0A443SP93</accession>
<dbReference type="STRING" id="299467.A0A443SP93"/>
<dbReference type="GO" id="GO:0016773">
    <property type="term" value="F:phosphotransferase activity, alcohol group as acceptor"/>
    <property type="evidence" value="ECO:0007669"/>
    <property type="project" value="TreeGrafter"/>
</dbReference>
<evidence type="ECO:0000256" key="4">
    <source>
        <dbReference type="ARBA" id="ARBA00022777"/>
    </source>
</evidence>
<evidence type="ECO:0000256" key="8">
    <source>
        <dbReference type="ARBA" id="ARBA00037847"/>
    </source>
</evidence>
<dbReference type="Gene3D" id="1.10.510.10">
    <property type="entry name" value="Transferase(Phosphotransferase) domain 1"/>
    <property type="match status" value="1"/>
</dbReference>
<keyword evidence="3" id="KW-0547">Nucleotide-binding</keyword>
<name>A0A443SP93_9ACAR</name>
<dbReference type="GO" id="GO:0005789">
    <property type="term" value="C:endoplasmic reticulum membrane"/>
    <property type="evidence" value="ECO:0007669"/>
    <property type="project" value="TreeGrafter"/>
</dbReference>
<keyword evidence="2" id="KW-0812">Transmembrane</keyword>
<evidence type="ECO:0000256" key="3">
    <source>
        <dbReference type="ARBA" id="ARBA00022741"/>
    </source>
</evidence>
<evidence type="ECO:0000256" key="9">
    <source>
        <dbReference type="SAM" id="SignalP"/>
    </source>
</evidence>
<evidence type="ECO:0000256" key="1">
    <source>
        <dbReference type="ARBA" id="ARBA00022679"/>
    </source>
</evidence>
<evidence type="ECO:0000313" key="10">
    <source>
        <dbReference type="EMBL" id="RWS29302.1"/>
    </source>
</evidence>
<keyword evidence="9" id="KW-0732">Signal</keyword>
<dbReference type="SUPFAM" id="SSF56112">
    <property type="entry name" value="Protein kinase-like (PK-like)"/>
    <property type="match status" value="1"/>
</dbReference>
<keyword evidence="7" id="KW-0472">Membrane</keyword>
<keyword evidence="6" id="KW-1133">Transmembrane helix</keyword>
<dbReference type="VEuPathDB" id="VectorBase:LDEU002738"/>
<feature type="chain" id="PRO_5019054915" evidence="9">
    <location>
        <begin position="17"/>
        <end position="320"/>
    </location>
</feature>
<dbReference type="PANTHER" id="PTHR22618">
    <property type="entry name" value="PROTEIN O-MANNOSE KINASE"/>
    <property type="match status" value="1"/>
</dbReference>
<comment type="subcellular location">
    <subcellularLocation>
        <location evidence="8">Endomembrane system</location>
        <topology evidence="8">Single-pass membrane protein</topology>
    </subcellularLocation>
</comment>
<evidence type="ECO:0000256" key="6">
    <source>
        <dbReference type="ARBA" id="ARBA00022989"/>
    </source>
</evidence>
<dbReference type="GO" id="GO:0005524">
    <property type="term" value="F:ATP binding"/>
    <property type="evidence" value="ECO:0007669"/>
    <property type="project" value="UniProtKB-KW"/>
</dbReference>
<dbReference type="PANTHER" id="PTHR22618:SF2">
    <property type="entry name" value="PROTEIN O-MANNOSE KINASE"/>
    <property type="match status" value="1"/>
</dbReference>
<dbReference type="InterPro" id="IPR039318">
    <property type="entry name" value="POMK"/>
</dbReference>